<sequence length="484" mass="54557">MSESSLLSKEMLERILNGIDEAIHAVDHNGVTIYYNRVASEHDGMSWEEVMGRHILQVFPSLTSQTSTLLKVLETKKPIYHKNQRYENKKGVMIETINTTVPLVVEGQVLGAVEIAKNYGKIKMLSNQLMDLKTKMYKKDYTLPKQSPEVHFTLNDFITVDPVCRRIIEEAFLFASSDLPVIIYGKTGTGKEILAQGIHAASIRRGAPFIVQNCGAIPETLLESLLFGTSKGSYTGAVEKAGLLELAHGGTLFLDELNSMPLELQTKLLRVLEDGTIRRVGGVTAYKVDVRIITALNEIPENCVKENRLREDLYYRLSTCSISLPSLMERKMDIPILANHFLSRSTHKKSTVKHQLAESVIRIFQSYPWPGNVRELKNTIEYVLVKSQEDLITEKDLPNKFLSTANLFLADENKSLRQVLHETEKACIQDALRKTDGNVQKAAKLLQIPRQTLQYKMTRLIENKSQRFQAAEKLAAADQNTQQG</sequence>
<dbReference type="PROSITE" id="PS50045">
    <property type="entry name" value="SIGMA54_INTERACT_4"/>
    <property type="match status" value="1"/>
</dbReference>
<dbReference type="Pfam" id="PF00158">
    <property type="entry name" value="Sigma54_activat"/>
    <property type="match status" value="1"/>
</dbReference>
<keyword evidence="5" id="KW-0804">Transcription</keyword>
<evidence type="ECO:0000256" key="2">
    <source>
        <dbReference type="ARBA" id="ARBA00022840"/>
    </source>
</evidence>
<dbReference type="InterPro" id="IPR009057">
    <property type="entry name" value="Homeodomain-like_sf"/>
</dbReference>
<dbReference type="InterPro" id="IPR002078">
    <property type="entry name" value="Sigma_54_int"/>
</dbReference>
<dbReference type="InterPro" id="IPR025943">
    <property type="entry name" value="Sigma_54_int_dom_ATP-bd_2"/>
</dbReference>
<dbReference type="Pfam" id="PF02954">
    <property type="entry name" value="HTH_8"/>
    <property type="match status" value="1"/>
</dbReference>
<protein>
    <submittedName>
        <fullName evidence="8">Arginine utilization regulatory protein</fullName>
    </submittedName>
</protein>
<dbReference type="PRINTS" id="PR01590">
    <property type="entry name" value="HTHFIS"/>
</dbReference>
<dbReference type="SUPFAM" id="SSF46689">
    <property type="entry name" value="Homeodomain-like"/>
    <property type="match status" value="1"/>
</dbReference>
<evidence type="ECO:0000256" key="5">
    <source>
        <dbReference type="ARBA" id="ARBA00023163"/>
    </source>
</evidence>
<keyword evidence="4" id="KW-0238">DNA-binding</keyword>
<dbReference type="InterPro" id="IPR027417">
    <property type="entry name" value="P-loop_NTPase"/>
</dbReference>
<dbReference type="SUPFAM" id="SSF52540">
    <property type="entry name" value="P-loop containing nucleoside triphosphate hydrolases"/>
    <property type="match status" value="1"/>
</dbReference>
<evidence type="ECO:0000256" key="4">
    <source>
        <dbReference type="ARBA" id="ARBA00023125"/>
    </source>
</evidence>
<dbReference type="PROSITE" id="PS00676">
    <property type="entry name" value="SIGMA54_INTERACT_2"/>
    <property type="match status" value="1"/>
</dbReference>
<keyword evidence="2" id="KW-0067">ATP-binding</keyword>
<evidence type="ECO:0000256" key="1">
    <source>
        <dbReference type="ARBA" id="ARBA00022741"/>
    </source>
</evidence>
<dbReference type="Gene3D" id="1.10.10.60">
    <property type="entry name" value="Homeodomain-like"/>
    <property type="match status" value="1"/>
</dbReference>
<evidence type="ECO:0000259" key="7">
    <source>
        <dbReference type="PROSITE" id="PS50112"/>
    </source>
</evidence>
<evidence type="ECO:0000313" key="8">
    <source>
        <dbReference type="EMBL" id="MBM7619388.1"/>
    </source>
</evidence>
<evidence type="ECO:0000256" key="3">
    <source>
        <dbReference type="ARBA" id="ARBA00023015"/>
    </source>
</evidence>
<dbReference type="CDD" id="cd00009">
    <property type="entry name" value="AAA"/>
    <property type="match status" value="1"/>
</dbReference>
<dbReference type="Pfam" id="PF00989">
    <property type="entry name" value="PAS"/>
    <property type="match status" value="1"/>
</dbReference>
<dbReference type="Proteomes" id="UP000737402">
    <property type="component" value="Unassembled WGS sequence"/>
</dbReference>
<feature type="domain" description="Sigma-54 factor interaction" evidence="6">
    <location>
        <begin position="157"/>
        <end position="385"/>
    </location>
</feature>
<dbReference type="InterPro" id="IPR003593">
    <property type="entry name" value="AAA+_ATPase"/>
</dbReference>
<dbReference type="Gene3D" id="1.10.8.60">
    <property type="match status" value="1"/>
</dbReference>
<dbReference type="SMART" id="SM00382">
    <property type="entry name" value="AAA"/>
    <property type="match status" value="1"/>
</dbReference>
<dbReference type="PANTHER" id="PTHR32071">
    <property type="entry name" value="TRANSCRIPTIONAL REGULATORY PROTEIN"/>
    <property type="match status" value="1"/>
</dbReference>
<dbReference type="InterPro" id="IPR002197">
    <property type="entry name" value="HTH_Fis"/>
</dbReference>
<dbReference type="SMART" id="SM00091">
    <property type="entry name" value="PAS"/>
    <property type="match status" value="1"/>
</dbReference>
<dbReference type="InterPro" id="IPR013767">
    <property type="entry name" value="PAS_fold"/>
</dbReference>
<organism evidence="8 9">
    <name type="scientific">Sutcliffiella tianshenii</name>
    <dbReference type="NCBI Taxonomy" id="1463404"/>
    <lineage>
        <taxon>Bacteria</taxon>
        <taxon>Bacillati</taxon>
        <taxon>Bacillota</taxon>
        <taxon>Bacilli</taxon>
        <taxon>Bacillales</taxon>
        <taxon>Bacillaceae</taxon>
        <taxon>Sutcliffiella</taxon>
    </lineage>
</organism>
<dbReference type="InterPro" id="IPR025944">
    <property type="entry name" value="Sigma_54_int_dom_CS"/>
</dbReference>
<dbReference type="PROSITE" id="PS50112">
    <property type="entry name" value="PAS"/>
    <property type="match status" value="1"/>
</dbReference>
<reference evidence="8 9" key="1">
    <citation type="submission" date="2021-01" db="EMBL/GenBank/DDBJ databases">
        <title>Genomic Encyclopedia of Type Strains, Phase IV (KMG-IV): sequencing the most valuable type-strain genomes for metagenomic binning, comparative biology and taxonomic classification.</title>
        <authorList>
            <person name="Goeker M."/>
        </authorList>
    </citation>
    <scope>NUCLEOTIDE SEQUENCE [LARGE SCALE GENOMIC DNA]</scope>
    <source>
        <strain evidence="8 9">DSM 25879</strain>
    </source>
</reference>
<keyword evidence="1" id="KW-0547">Nucleotide-binding</keyword>
<proteinExistence type="predicted"/>
<dbReference type="PANTHER" id="PTHR32071:SF74">
    <property type="entry name" value="TRANSCRIPTIONAL ACTIVATOR ROCR"/>
    <property type="match status" value="1"/>
</dbReference>
<accession>A0ABS2NXZ9</accession>
<dbReference type="InterPro" id="IPR035965">
    <property type="entry name" value="PAS-like_dom_sf"/>
</dbReference>
<name>A0ABS2NXZ9_9BACI</name>
<dbReference type="SUPFAM" id="SSF55785">
    <property type="entry name" value="PYP-like sensor domain (PAS domain)"/>
    <property type="match status" value="1"/>
</dbReference>
<gene>
    <name evidence="8" type="ORF">JOC95_001237</name>
</gene>
<dbReference type="InterPro" id="IPR000014">
    <property type="entry name" value="PAS"/>
</dbReference>
<dbReference type="EMBL" id="JAFBED010000002">
    <property type="protein sequence ID" value="MBM7619388.1"/>
    <property type="molecule type" value="Genomic_DNA"/>
</dbReference>
<dbReference type="Pfam" id="PF25601">
    <property type="entry name" value="AAA_lid_14"/>
    <property type="match status" value="1"/>
</dbReference>
<dbReference type="PROSITE" id="PS00688">
    <property type="entry name" value="SIGMA54_INTERACT_3"/>
    <property type="match status" value="1"/>
</dbReference>
<dbReference type="Gene3D" id="3.30.450.20">
    <property type="entry name" value="PAS domain"/>
    <property type="match status" value="1"/>
</dbReference>
<dbReference type="Gene3D" id="3.40.50.300">
    <property type="entry name" value="P-loop containing nucleotide triphosphate hydrolases"/>
    <property type="match status" value="1"/>
</dbReference>
<keyword evidence="9" id="KW-1185">Reference proteome</keyword>
<keyword evidence="3" id="KW-0805">Transcription regulation</keyword>
<evidence type="ECO:0000313" key="9">
    <source>
        <dbReference type="Proteomes" id="UP000737402"/>
    </source>
</evidence>
<evidence type="ECO:0000259" key="6">
    <source>
        <dbReference type="PROSITE" id="PS50045"/>
    </source>
</evidence>
<dbReference type="NCBIfam" id="TIGR00229">
    <property type="entry name" value="sensory_box"/>
    <property type="match status" value="1"/>
</dbReference>
<dbReference type="CDD" id="cd00130">
    <property type="entry name" value="PAS"/>
    <property type="match status" value="1"/>
</dbReference>
<comment type="caution">
    <text evidence="8">The sequence shown here is derived from an EMBL/GenBank/DDBJ whole genome shotgun (WGS) entry which is preliminary data.</text>
</comment>
<dbReference type="InterPro" id="IPR058031">
    <property type="entry name" value="AAA_lid_NorR"/>
</dbReference>
<feature type="domain" description="PAS" evidence="7">
    <location>
        <begin position="8"/>
        <end position="56"/>
    </location>
</feature>